<gene>
    <name evidence="2" type="ORF">JOC86_004644</name>
</gene>
<keyword evidence="1" id="KW-1133">Transmembrane helix</keyword>
<protein>
    <submittedName>
        <fullName evidence="2">MFS family permease</fullName>
    </submittedName>
</protein>
<organism evidence="2 3">
    <name type="scientific">Rossellomorea pakistanensis</name>
    <dbReference type="NCBI Taxonomy" id="992288"/>
    <lineage>
        <taxon>Bacteria</taxon>
        <taxon>Bacillati</taxon>
        <taxon>Bacillota</taxon>
        <taxon>Bacilli</taxon>
        <taxon>Bacillales</taxon>
        <taxon>Bacillaceae</taxon>
        <taxon>Rossellomorea</taxon>
    </lineage>
</organism>
<feature type="transmembrane region" description="Helical" evidence="1">
    <location>
        <begin position="12"/>
        <end position="34"/>
    </location>
</feature>
<keyword evidence="1" id="KW-0472">Membrane</keyword>
<feature type="transmembrane region" description="Helical" evidence="1">
    <location>
        <begin position="88"/>
        <end position="111"/>
    </location>
</feature>
<accession>A0ABS2NJN3</accession>
<evidence type="ECO:0000313" key="2">
    <source>
        <dbReference type="EMBL" id="MBM7588069.1"/>
    </source>
</evidence>
<feature type="transmembrane region" description="Helical" evidence="1">
    <location>
        <begin position="40"/>
        <end position="67"/>
    </location>
</feature>
<keyword evidence="1" id="KW-0812">Transmembrane</keyword>
<feature type="transmembrane region" description="Helical" evidence="1">
    <location>
        <begin position="123"/>
        <end position="143"/>
    </location>
</feature>
<evidence type="ECO:0000256" key="1">
    <source>
        <dbReference type="SAM" id="Phobius"/>
    </source>
</evidence>
<evidence type="ECO:0000313" key="3">
    <source>
        <dbReference type="Proteomes" id="UP001646157"/>
    </source>
</evidence>
<dbReference type="EMBL" id="JAFBDZ010000007">
    <property type="protein sequence ID" value="MBM7588069.1"/>
    <property type="molecule type" value="Genomic_DNA"/>
</dbReference>
<feature type="transmembrane region" description="Helical" evidence="1">
    <location>
        <begin position="163"/>
        <end position="185"/>
    </location>
</feature>
<dbReference type="Proteomes" id="UP001646157">
    <property type="component" value="Unassembled WGS sequence"/>
</dbReference>
<comment type="caution">
    <text evidence="2">The sequence shown here is derived from an EMBL/GenBank/DDBJ whole genome shotgun (WGS) entry which is preliminary data.</text>
</comment>
<reference evidence="2 3" key="1">
    <citation type="submission" date="2021-01" db="EMBL/GenBank/DDBJ databases">
        <title>Genomic Encyclopedia of Type Strains, Phase IV (KMG-IV): sequencing the most valuable type-strain genomes for metagenomic binning, comparative biology and taxonomic classification.</title>
        <authorList>
            <person name="Goeker M."/>
        </authorList>
    </citation>
    <scope>NUCLEOTIDE SEQUENCE [LARGE SCALE GENOMIC DNA]</scope>
    <source>
        <strain evidence="2 3">DSM 24834</strain>
    </source>
</reference>
<name>A0ABS2NJN3_9BACI</name>
<keyword evidence="3" id="KW-1185">Reference proteome</keyword>
<sequence length="188" mass="21558">MGKNELLQLRKHQFLLMNSLMAVGFVLFLLAVYWEASRKTFLLGIVVIFLMQSIAAAKNGTPLVTVFSKKMKKLIEYEHEKLGAEAKARMKMLVVFQSIMALLFFFQWLLVPGNEPFIHSINPLYFIGLYLFMLMILNIGLVIEQRKIDRKSDEELKGYTKQIMLYSIIIGLVLGVMIAALTIYISTN</sequence>
<dbReference type="RefSeq" id="WP_205175460.1">
    <property type="nucleotide sequence ID" value="NZ_JAFBDZ010000007.1"/>
</dbReference>
<proteinExistence type="predicted"/>